<proteinExistence type="predicted"/>
<comment type="caution">
    <text evidence="2">The sequence shown here is derived from an EMBL/GenBank/DDBJ whole genome shotgun (WGS) entry which is preliminary data.</text>
</comment>
<keyword evidence="1" id="KW-1133">Transmembrane helix</keyword>
<dbReference type="Proteomes" id="UP000631114">
    <property type="component" value="Unassembled WGS sequence"/>
</dbReference>
<evidence type="ECO:0000313" key="2">
    <source>
        <dbReference type="EMBL" id="KAF9621382.1"/>
    </source>
</evidence>
<keyword evidence="1" id="KW-0472">Membrane</keyword>
<gene>
    <name evidence="2" type="ORF">IFM89_020395</name>
</gene>
<dbReference type="AlphaFoldDB" id="A0A835M9H6"/>
<evidence type="ECO:0000256" key="1">
    <source>
        <dbReference type="SAM" id="Phobius"/>
    </source>
</evidence>
<evidence type="ECO:0000313" key="3">
    <source>
        <dbReference type="Proteomes" id="UP000631114"/>
    </source>
</evidence>
<dbReference type="EMBL" id="JADFTS010000002">
    <property type="protein sequence ID" value="KAF9621382.1"/>
    <property type="molecule type" value="Genomic_DNA"/>
</dbReference>
<organism evidence="2 3">
    <name type="scientific">Coptis chinensis</name>
    <dbReference type="NCBI Taxonomy" id="261450"/>
    <lineage>
        <taxon>Eukaryota</taxon>
        <taxon>Viridiplantae</taxon>
        <taxon>Streptophyta</taxon>
        <taxon>Embryophyta</taxon>
        <taxon>Tracheophyta</taxon>
        <taxon>Spermatophyta</taxon>
        <taxon>Magnoliopsida</taxon>
        <taxon>Ranunculales</taxon>
        <taxon>Ranunculaceae</taxon>
        <taxon>Coptidoideae</taxon>
        <taxon>Coptis</taxon>
    </lineage>
</organism>
<feature type="transmembrane region" description="Helical" evidence="1">
    <location>
        <begin position="28"/>
        <end position="49"/>
    </location>
</feature>
<reference evidence="2 3" key="1">
    <citation type="submission" date="2020-10" db="EMBL/GenBank/DDBJ databases">
        <title>The Coptis chinensis genome and diversification of protoberbering-type alkaloids.</title>
        <authorList>
            <person name="Wang B."/>
            <person name="Shu S."/>
            <person name="Song C."/>
            <person name="Liu Y."/>
        </authorList>
    </citation>
    <scope>NUCLEOTIDE SEQUENCE [LARGE SCALE GENOMIC DNA]</scope>
    <source>
        <strain evidence="2">HL-2020</strain>
        <tissue evidence="2">Leaf</tissue>
    </source>
</reference>
<keyword evidence="1" id="KW-0812">Transmembrane</keyword>
<accession>A0A835M9H6</accession>
<sequence>MPSRTIKPYNSPALEQSVSSDQRVEKTLVILVIVVAFVFYAIVLSIKYIRYRRWRINNPDMVTGMWTPRTLPISRWSNFTRRQDRQARINRSELVIELLQNSQLSGSLSNTVPDPSAECAICLDILTEEKWTLQNANTNFISNVFVVG</sequence>
<keyword evidence="3" id="KW-1185">Reference proteome</keyword>
<protein>
    <submittedName>
        <fullName evidence="2">Uncharacterized protein</fullName>
    </submittedName>
</protein>
<name>A0A835M9H6_9MAGN</name>